<sequence>MSIAIQTSGRNPPPKTSKNRKAPNSLDRVFRDDWSDDWVEIADRLCAVLDLPDLTTRSGLKKVHADLDDIHYRLDETFRHARRTGHAKVMGGIVAIYTKMALVDSILQDKIIGIGFFEKMISLTTSPDTIYVALRALNVISHSSSKRTKYEFMRQAPTLLKLLQQRRDDPQAVGLLISIFAHASMSMRTMTTTFDVPAFTATLLDVLRSPAASKAWLFDHASACLCSFTFDMVTKCKDIKSFTTYRVALLRSKNVLRRIQFMCTLLLSHAGDTISESERAHFCSTEIPAALRTRELPDHLAKIVDAYGRDRCQIFIGRRANAVYTSLFAQHELDSNLLRLGRALATEVQNVQYALPELLCTCCGRSRSCACCSQPWKWPELAFKCAAALRSQSGPSDRLFADILVWKCLTVAREDSSKLNKFLRGVLARHPRCALFYYALTSADGLLGDAEALLLSKKGLACPGITPWVRYALLAKASSSALNCALWEWREPEERCALLMSAYEDSKKYMTEAPPDGIQRQYVLSEHIIITFLVEGPKCTPYTPGIETTYLALPYFKRALKEMQVNQQFIQFSNHLVTNKSDRILTLKTILLVAKEANEEWRGTIQRADEAYLSECEGRPLLETVDGASKALSAWYKKFEGANSGETEDHEDHCGHSLGNGQKASLDGYLTRDKVTIMQCSWCSRPSALLKKCKQCGIVK</sequence>
<keyword evidence="3" id="KW-1185">Reference proteome</keyword>
<evidence type="ECO:0000256" key="1">
    <source>
        <dbReference type="SAM" id="MobiDB-lite"/>
    </source>
</evidence>
<evidence type="ECO:0000313" key="2">
    <source>
        <dbReference type="EMBL" id="PSR76672.1"/>
    </source>
</evidence>
<gene>
    <name evidence="2" type="ORF">PHLCEN_2v8269</name>
</gene>
<evidence type="ECO:0000313" key="3">
    <source>
        <dbReference type="Proteomes" id="UP000186601"/>
    </source>
</evidence>
<accession>A0A2R6NU13</accession>
<protein>
    <submittedName>
        <fullName evidence="2">Uncharacterized protein</fullName>
    </submittedName>
</protein>
<dbReference type="STRING" id="98765.A0A2R6NU13"/>
<dbReference type="Proteomes" id="UP000186601">
    <property type="component" value="Unassembled WGS sequence"/>
</dbReference>
<name>A0A2R6NU13_9APHY</name>
<dbReference type="EMBL" id="MLYV02000837">
    <property type="protein sequence ID" value="PSR76672.1"/>
    <property type="molecule type" value="Genomic_DNA"/>
</dbReference>
<feature type="region of interest" description="Disordered" evidence="1">
    <location>
        <begin position="1"/>
        <end position="24"/>
    </location>
</feature>
<dbReference type="OrthoDB" id="2799691at2759"/>
<reference evidence="2 3" key="1">
    <citation type="submission" date="2018-02" db="EMBL/GenBank/DDBJ databases">
        <title>Genome sequence of the basidiomycete white-rot fungus Phlebia centrifuga.</title>
        <authorList>
            <person name="Granchi Z."/>
            <person name="Peng M."/>
            <person name="de Vries R.P."/>
            <person name="Hilden K."/>
            <person name="Makela M.R."/>
            <person name="Grigoriev I."/>
            <person name="Riley R."/>
        </authorList>
    </citation>
    <scope>NUCLEOTIDE SEQUENCE [LARGE SCALE GENOMIC DNA]</scope>
    <source>
        <strain evidence="2 3">FBCC195</strain>
    </source>
</reference>
<comment type="caution">
    <text evidence="2">The sequence shown here is derived from an EMBL/GenBank/DDBJ whole genome shotgun (WGS) entry which is preliminary data.</text>
</comment>
<dbReference type="AlphaFoldDB" id="A0A2R6NU13"/>
<feature type="compositionally biased region" description="Polar residues" evidence="1">
    <location>
        <begin position="1"/>
        <end position="10"/>
    </location>
</feature>
<organism evidence="2 3">
    <name type="scientific">Hermanssonia centrifuga</name>
    <dbReference type="NCBI Taxonomy" id="98765"/>
    <lineage>
        <taxon>Eukaryota</taxon>
        <taxon>Fungi</taxon>
        <taxon>Dikarya</taxon>
        <taxon>Basidiomycota</taxon>
        <taxon>Agaricomycotina</taxon>
        <taxon>Agaricomycetes</taxon>
        <taxon>Polyporales</taxon>
        <taxon>Meruliaceae</taxon>
        <taxon>Hermanssonia</taxon>
    </lineage>
</organism>
<proteinExistence type="predicted"/>